<dbReference type="EMBL" id="FZNP01000001">
    <property type="protein sequence ID" value="SNR29095.1"/>
    <property type="molecule type" value="Genomic_DNA"/>
</dbReference>
<accession>A0A238V3S0</accession>
<keyword evidence="3" id="KW-1185">Reference proteome</keyword>
<sequence>MAMRIEVLSDHPGAQLQDTDAALARERDRAAAHARAVDDLRRRQRASRRWWQLGRWLRHSRELQALLRTAPAADPAVMHRRAQQQAGVDAEDRVAAELERSLNGDWTLFRGYANRRGEVDHLLVGPGGVWAVEVKGRGVRVHVTGDDWRFEKFDRYGNRVESGVLADRGGRSWGRQVGEVAGALEEFLRSRGTPVPVRTAVVVMHERAELGTCRKPGVDVVGIGTRSLLDQVSRTGGILDHEAQRKIADLVRRDHRFHARRRSGGRR</sequence>
<evidence type="ECO:0000313" key="3">
    <source>
        <dbReference type="Proteomes" id="UP000198420"/>
    </source>
</evidence>
<evidence type="ECO:0000313" key="2">
    <source>
        <dbReference type="EMBL" id="SNR29095.1"/>
    </source>
</evidence>
<protein>
    <submittedName>
        <fullName evidence="2">Nuclease-related domain-containing protein</fullName>
    </submittedName>
</protein>
<organism evidence="2 3">
    <name type="scientific">Actinomadura mexicana</name>
    <dbReference type="NCBI Taxonomy" id="134959"/>
    <lineage>
        <taxon>Bacteria</taxon>
        <taxon>Bacillati</taxon>
        <taxon>Actinomycetota</taxon>
        <taxon>Actinomycetes</taxon>
        <taxon>Streptosporangiales</taxon>
        <taxon>Thermomonosporaceae</taxon>
        <taxon>Actinomadura</taxon>
    </lineage>
</organism>
<proteinExistence type="predicted"/>
<name>A0A238V3S0_9ACTN</name>
<dbReference type="PROSITE" id="PS50965">
    <property type="entry name" value="NERD"/>
    <property type="match status" value="1"/>
</dbReference>
<dbReference type="InterPro" id="IPR011528">
    <property type="entry name" value="NERD"/>
</dbReference>
<reference evidence="3" key="1">
    <citation type="submission" date="2017-06" db="EMBL/GenBank/DDBJ databases">
        <authorList>
            <person name="Varghese N."/>
            <person name="Submissions S."/>
        </authorList>
    </citation>
    <scope>NUCLEOTIDE SEQUENCE [LARGE SCALE GENOMIC DNA]</scope>
    <source>
        <strain evidence="3">DSM 44485</strain>
    </source>
</reference>
<gene>
    <name evidence="2" type="ORF">SAMN06265355_101902</name>
</gene>
<dbReference type="AlphaFoldDB" id="A0A238V3S0"/>
<feature type="domain" description="NERD" evidence="1">
    <location>
        <begin position="86"/>
        <end position="210"/>
    </location>
</feature>
<dbReference type="OrthoDB" id="5793358at2"/>
<dbReference type="Proteomes" id="UP000198420">
    <property type="component" value="Unassembled WGS sequence"/>
</dbReference>
<dbReference type="Pfam" id="PF08378">
    <property type="entry name" value="NERD"/>
    <property type="match status" value="1"/>
</dbReference>
<evidence type="ECO:0000259" key="1">
    <source>
        <dbReference type="PROSITE" id="PS50965"/>
    </source>
</evidence>